<keyword evidence="10" id="KW-1185">Reference proteome</keyword>
<comment type="similarity">
    <text evidence="2">Belongs to the SYG1 (TC 2.A.94) family.</text>
</comment>
<feature type="transmembrane region" description="Helical" evidence="6">
    <location>
        <begin position="336"/>
        <end position="355"/>
    </location>
</feature>
<feature type="transmembrane region" description="Helical" evidence="6">
    <location>
        <begin position="544"/>
        <end position="567"/>
    </location>
</feature>
<dbReference type="PROSITE" id="PS51380">
    <property type="entry name" value="EXS"/>
    <property type="match status" value="1"/>
</dbReference>
<evidence type="ECO:0000256" key="4">
    <source>
        <dbReference type="ARBA" id="ARBA00022989"/>
    </source>
</evidence>
<dbReference type="GO" id="GO:0005794">
    <property type="term" value="C:Golgi apparatus"/>
    <property type="evidence" value="ECO:0007669"/>
    <property type="project" value="TreeGrafter"/>
</dbReference>
<dbReference type="PROSITE" id="PS51382">
    <property type="entry name" value="SPX"/>
    <property type="match status" value="1"/>
</dbReference>
<name>A0A8K0D7I6_IGNLU</name>
<feature type="transmembrane region" description="Helical" evidence="6">
    <location>
        <begin position="310"/>
        <end position="330"/>
    </location>
</feature>
<evidence type="ECO:0008006" key="11">
    <source>
        <dbReference type="Google" id="ProtNLM"/>
    </source>
</evidence>
<evidence type="ECO:0000313" key="10">
    <source>
        <dbReference type="Proteomes" id="UP000801492"/>
    </source>
</evidence>
<organism evidence="9 10">
    <name type="scientific">Ignelater luminosus</name>
    <name type="common">Cucubano</name>
    <name type="synonym">Pyrophorus luminosus</name>
    <dbReference type="NCBI Taxonomy" id="2038154"/>
    <lineage>
        <taxon>Eukaryota</taxon>
        <taxon>Metazoa</taxon>
        <taxon>Ecdysozoa</taxon>
        <taxon>Arthropoda</taxon>
        <taxon>Hexapoda</taxon>
        <taxon>Insecta</taxon>
        <taxon>Pterygota</taxon>
        <taxon>Neoptera</taxon>
        <taxon>Endopterygota</taxon>
        <taxon>Coleoptera</taxon>
        <taxon>Polyphaga</taxon>
        <taxon>Elateriformia</taxon>
        <taxon>Elateroidea</taxon>
        <taxon>Elateridae</taxon>
        <taxon>Agrypninae</taxon>
        <taxon>Pyrophorini</taxon>
        <taxon>Ignelater</taxon>
    </lineage>
</organism>
<feature type="transmembrane region" description="Helical" evidence="6">
    <location>
        <begin position="466"/>
        <end position="485"/>
    </location>
</feature>
<dbReference type="PANTHER" id="PTHR10783">
    <property type="entry name" value="XENOTROPIC AND POLYTROPIC RETROVIRUS RECEPTOR 1-RELATED"/>
    <property type="match status" value="1"/>
</dbReference>
<dbReference type="Pfam" id="PF03124">
    <property type="entry name" value="EXS"/>
    <property type="match status" value="1"/>
</dbReference>
<evidence type="ECO:0000256" key="6">
    <source>
        <dbReference type="SAM" id="Phobius"/>
    </source>
</evidence>
<dbReference type="GO" id="GO:0000822">
    <property type="term" value="F:inositol hexakisphosphate binding"/>
    <property type="evidence" value="ECO:0007669"/>
    <property type="project" value="TreeGrafter"/>
</dbReference>
<feature type="transmembrane region" description="Helical" evidence="6">
    <location>
        <begin position="271"/>
        <end position="289"/>
    </location>
</feature>
<comment type="caution">
    <text evidence="9">The sequence shown here is derived from an EMBL/GenBank/DDBJ whole genome shotgun (WGS) entry which is preliminary data.</text>
</comment>
<evidence type="ECO:0000256" key="3">
    <source>
        <dbReference type="ARBA" id="ARBA00022692"/>
    </source>
</evidence>
<protein>
    <recommendedName>
        <fullName evidence="11">Xenotropic and polytropic retrovirus receptor 1</fullName>
    </recommendedName>
</protein>
<dbReference type="CDD" id="cd14477">
    <property type="entry name" value="SPX_XPR1_like"/>
    <property type="match status" value="1"/>
</dbReference>
<feature type="transmembrane region" description="Helical" evidence="6">
    <location>
        <begin position="231"/>
        <end position="251"/>
    </location>
</feature>
<sequence>MKFAEHLSAHITPEWRKQYISYEEMKGLLYLAVEEAPSAESVEPEILTRHFKNFDEQFFHYCDKELKKINTFYSEKLAEATRKYATLSSELKTTLGLIGQRNKPTHLRLGVRNPKKQAIPARKIQELKLAFSEFYLSLILLQNYQTLNFTGFRKILKKHDKLLSVDMGAKWRTENVETSHFYTNKDIDKLINDTEAIVTNELEGGDRQRAMKRLRVPPLGEQQSPWTTFKVGLFSGSFIVLFITVILSAIFHDGNSENLKIAFRLYRGPLLIIEFLFLIGVNVYGWRSSGVNHVLIFELDPRNHLSEQHLMEMSAIFGVIWTLSLLSFLYSPSLSIPAYINPLALTVIMIIFVANPIKVFRHEARFWFLRICGRMFAAPFFHVGFADFWLADQLNSLANALLDFHFLVCFYFTNNNLVDPGVTAQCMEHNYFTRPIVNCIPAWIRFAQCLRRYRDTREAFPHLVNAGKYSTTFFVVIFGTLRSIYKDDYPNQADNPYLYLFIGASIVSSCYAYTWDIKMDWGLFDKAAGDNKFLREEIVYSSTFFYYFAIIEDLVLRFIWALSLYLTEMGYVTSDLMTSVLSPLEVFRRFVWNFFRLENEHLNNCGKFRAVRDISVAPIDSSDQIQMIRMMDEEDGVVNRGKRKQTKKKEEKKLLILEDALDSPKSSDSPISIIHA</sequence>
<evidence type="ECO:0000256" key="5">
    <source>
        <dbReference type="ARBA" id="ARBA00023136"/>
    </source>
</evidence>
<gene>
    <name evidence="9" type="ORF">ILUMI_07715</name>
</gene>
<dbReference type="GO" id="GO:0005886">
    <property type="term" value="C:plasma membrane"/>
    <property type="evidence" value="ECO:0007669"/>
    <property type="project" value="TreeGrafter"/>
</dbReference>
<feature type="transmembrane region" description="Helical" evidence="6">
    <location>
        <begin position="497"/>
        <end position="515"/>
    </location>
</feature>
<comment type="subcellular location">
    <subcellularLocation>
        <location evidence="1">Membrane</location>
        <topology evidence="1">Multi-pass membrane protein</topology>
    </subcellularLocation>
</comment>
<dbReference type="PANTHER" id="PTHR10783:SF127">
    <property type="entry name" value="LD30826P-RELATED"/>
    <property type="match status" value="1"/>
</dbReference>
<proteinExistence type="inferred from homology"/>
<dbReference type="InterPro" id="IPR004331">
    <property type="entry name" value="SPX_dom"/>
</dbReference>
<keyword evidence="5 6" id="KW-0472">Membrane</keyword>
<evidence type="ECO:0000313" key="9">
    <source>
        <dbReference type="EMBL" id="KAF2898457.1"/>
    </source>
</evidence>
<dbReference type="GO" id="GO:0016036">
    <property type="term" value="P:cellular response to phosphate starvation"/>
    <property type="evidence" value="ECO:0007669"/>
    <property type="project" value="TreeGrafter"/>
</dbReference>
<dbReference type="Pfam" id="PF03105">
    <property type="entry name" value="SPX"/>
    <property type="match status" value="3"/>
</dbReference>
<feature type="domain" description="EXS" evidence="7">
    <location>
        <begin position="425"/>
        <end position="629"/>
    </location>
</feature>
<reference evidence="9" key="1">
    <citation type="submission" date="2019-08" db="EMBL/GenBank/DDBJ databases">
        <title>The genome of the North American firefly Photinus pyralis.</title>
        <authorList>
            <consortium name="Photinus pyralis genome working group"/>
            <person name="Fallon T.R."/>
            <person name="Sander Lower S.E."/>
            <person name="Weng J.-K."/>
        </authorList>
    </citation>
    <scope>NUCLEOTIDE SEQUENCE</scope>
    <source>
        <strain evidence="9">TRF0915ILg1</strain>
        <tissue evidence="9">Whole body</tissue>
    </source>
</reference>
<accession>A0A8K0D7I6</accession>
<keyword evidence="3 6" id="KW-0812">Transmembrane</keyword>
<evidence type="ECO:0000259" key="8">
    <source>
        <dbReference type="PROSITE" id="PS51382"/>
    </source>
</evidence>
<evidence type="ECO:0000256" key="1">
    <source>
        <dbReference type="ARBA" id="ARBA00004141"/>
    </source>
</evidence>
<evidence type="ECO:0000259" key="7">
    <source>
        <dbReference type="PROSITE" id="PS51380"/>
    </source>
</evidence>
<dbReference type="AlphaFoldDB" id="A0A8K0D7I6"/>
<feature type="domain" description="SPX" evidence="8">
    <location>
        <begin position="1"/>
        <end position="173"/>
    </location>
</feature>
<keyword evidence="4 6" id="KW-1133">Transmembrane helix</keyword>
<dbReference type="Proteomes" id="UP000801492">
    <property type="component" value="Unassembled WGS sequence"/>
</dbReference>
<evidence type="ECO:0000256" key="2">
    <source>
        <dbReference type="ARBA" id="ARBA00009665"/>
    </source>
</evidence>
<dbReference type="OrthoDB" id="9970435at2759"/>
<dbReference type="GO" id="GO:0006817">
    <property type="term" value="P:phosphate ion transport"/>
    <property type="evidence" value="ECO:0007669"/>
    <property type="project" value="TreeGrafter"/>
</dbReference>
<dbReference type="InterPro" id="IPR004342">
    <property type="entry name" value="EXS_C"/>
</dbReference>
<dbReference type="EMBL" id="VTPC01003482">
    <property type="protein sequence ID" value="KAF2898457.1"/>
    <property type="molecule type" value="Genomic_DNA"/>
</dbReference>